<evidence type="ECO:0008006" key="4">
    <source>
        <dbReference type="Google" id="ProtNLM"/>
    </source>
</evidence>
<dbReference type="Proteomes" id="UP000199800">
    <property type="component" value="Unassembled WGS sequence"/>
</dbReference>
<gene>
    <name evidence="2" type="ORF">SAMN04487772_10481</name>
</gene>
<organism evidence="2 3">
    <name type="scientific">[Clostridium] polysaccharolyticum</name>
    <dbReference type="NCBI Taxonomy" id="29364"/>
    <lineage>
        <taxon>Bacteria</taxon>
        <taxon>Bacillati</taxon>
        <taxon>Bacillota</taxon>
        <taxon>Clostridia</taxon>
        <taxon>Lachnospirales</taxon>
        <taxon>Lachnospiraceae</taxon>
    </lineage>
</organism>
<evidence type="ECO:0000256" key="1">
    <source>
        <dbReference type="SAM" id="Phobius"/>
    </source>
</evidence>
<dbReference type="EMBL" id="FOHN01000004">
    <property type="protein sequence ID" value="SES84305.1"/>
    <property type="molecule type" value="Genomic_DNA"/>
</dbReference>
<keyword evidence="1" id="KW-0472">Membrane</keyword>
<dbReference type="STRING" id="29364.SAMN04487772_10481"/>
<feature type="transmembrane region" description="Helical" evidence="1">
    <location>
        <begin position="12"/>
        <end position="31"/>
    </location>
</feature>
<dbReference type="AlphaFoldDB" id="A0A1H9ZSI0"/>
<accession>A0A1H9ZSI0</accession>
<keyword evidence="3" id="KW-1185">Reference proteome</keyword>
<reference evidence="2 3" key="1">
    <citation type="submission" date="2016-10" db="EMBL/GenBank/DDBJ databases">
        <authorList>
            <person name="de Groot N.N."/>
        </authorList>
    </citation>
    <scope>NUCLEOTIDE SEQUENCE [LARGE SCALE GENOMIC DNA]</scope>
    <source>
        <strain evidence="2 3">DSM 1801</strain>
    </source>
</reference>
<dbReference type="InterPro" id="IPR012902">
    <property type="entry name" value="N_methyl_site"/>
</dbReference>
<protein>
    <recommendedName>
        <fullName evidence="4">Prepilin-type N-terminal cleavage/methylation domain-containing protein</fullName>
    </recommendedName>
</protein>
<dbReference type="Gene3D" id="3.30.700.10">
    <property type="entry name" value="Glycoprotein, Type 4 Pilin"/>
    <property type="match status" value="1"/>
</dbReference>
<dbReference type="Pfam" id="PF07963">
    <property type="entry name" value="N_methyl"/>
    <property type="match status" value="1"/>
</dbReference>
<evidence type="ECO:0000313" key="2">
    <source>
        <dbReference type="EMBL" id="SES84305.1"/>
    </source>
</evidence>
<proteinExistence type="predicted"/>
<keyword evidence="1" id="KW-0812">Transmembrane</keyword>
<dbReference type="RefSeq" id="WP_092476608.1">
    <property type="nucleotide sequence ID" value="NZ_FOHN01000004.1"/>
</dbReference>
<evidence type="ECO:0000313" key="3">
    <source>
        <dbReference type="Proteomes" id="UP000199800"/>
    </source>
</evidence>
<name>A0A1H9ZSI0_9FIRM</name>
<sequence>MKKRKKIDDNGFSIVEAMVAIVILSIIFIPVTNSFISSIKASKETKIMQEATSAAQLVMEDFKNKTFEDLASDYTTTDNLSVDTWTSIHMEKEFLAASNKCCDFNVKVDVSKTSTVAETSGLDGINAKPLEKIYSLESASSYQLNIGSIPEWVICDFASHSGRSERYVKERTTRTVKVILEEDTATGNTHISGEVICFFGSDSKQSESFDVTLSSVLKNLYLFYVADYSGERDKITVKNDAMLDATFYMIGKGADSTVNHFNMVESGSDNLHLLHVVTTVPVNTSAGAALYSVSNDAAYTNKEVSTRRYEIKVEVSRKRDGKVYSSMISTRGE</sequence>
<keyword evidence="1" id="KW-1133">Transmembrane helix</keyword>